<feature type="compositionally biased region" description="Polar residues" evidence="1">
    <location>
        <begin position="156"/>
        <end position="170"/>
    </location>
</feature>
<dbReference type="EMBL" id="JARBDR010000793">
    <property type="protein sequence ID" value="KAJ8307368.1"/>
    <property type="molecule type" value="Genomic_DNA"/>
</dbReference>
<feature type="compositionally biased region" description="Basic and acidic residues" evidence="1">
    <location>
        <begin position="938"/>
        <end position="950"/>
    </location>
</feature>
<feature type="compositionally biased region" description="Basic and acidic residues" evidence="1">
    <location>
        <begin position="855"/>
        <end position="866"/>
    </location>
</feature>
<feature type="region of interest" description="Disordered" evidence="1">
    <location>
        <begin position="233"/>
        <end position="405"/>
    </location>
</feature>
<feature type="compositionally biased region" description="Basic and acidic residues" evidence="1">
    <location>
        <begin position="978"/>
        <end position="1001"/>
    </location>
</feature>
<feature type="region of interest" description="Disordered" evidence="1">
    <location>
        <begin position="150"/>
        <end position="190"/>
    </location>
</feature>
<name>A0ABQ9EQ73_TEGGR</name>
<feature type="compositionally biased region" description="Basic and acidic residues" evidence="1">
    <location>
        <begin position="246"/>
        <end position="272"/>
    </location>
</feature>
<feature type="compositionally biased region" description="Basic and acidic residues" evidence="1">
    <location>
        <begin position="1498"/>
        <end position="1524"/>
    </location>
</feature>
<protein>
    <submittedName>
        <fullName evidence="2">Uncharacterized protein</fullName>
    </submittedName>
</protein>
<feature type="region of interest" description="Disordered" evidence="1">
    <location>
        <begin position="77"/>
        <end position="110"/>
    </location>
</feature>
<feature type="compositionally biased region" description="Basic and acidic residues" evidence="1">
    <location>
        <begin position="1477"/>
        <end position="1488"/>
    </location>
</feature>
<feature type="compositionally biased region" description="Basic and acidic residues" evidence="1">
    <location>
        <begin position="1330"/>
        <end position="1346"/>
    </location>
</feature>
<feature type="compositionally biased region" description="Basic and acidic residues" evidence="1">
    <location>
        <begin position="1574"/>
        <end position="1594"/>
    </location>
</feature>
<feature type="region of interest" description="Disordered" evidence="1">
    <location>
        <begin position="850"/>
        <end position="872"/>
    </location>
</feature>
<feature type="region of interest" description="Disordered" evidence="1">
    <location>
        <begin position="726"/>
        <end position="767"/>
    </location>
</feature>
<feature type="region of interest" description="Disordered" evidence="1">
    <location>
        <begin position="922"/>
        <end position="950"/>
    </location>
</feature>
<feature type="compositionally biased region" description="Polar residues" evidence="1">
    <location>
        <begin position="1002"/>
        <end position="1017"/>
    </location>
</feature>
<feature type="compositionally biased region" description="Basic and acidic residues" evidence="1">
    <location>
        <begin position="99"/>
        <end position="108"/>
    </location>
</feature>
<feature type="region of interest" description="Disordered" evidence="1">
    <location>
        <begin position="803"/>
        <end position="824"/>
    </location>
</feature>
<feature type="compositionally biased region" description="Basic and acidic residues" evidence="1">
    <location>
        <begin position="1534"/>
        <end position="1564"/>
    </location>
</feature>
<evidence type="ECO:0000313" key="2">
    <source>
        <dbReference type="EMBL" id="KAJ8307368.1"/>
    </source>
</evidence>
<feature type="region of interest" description="Disordered" evidence="1">
    <location>
        <begin position="964"/>
        <end position="1017"/>
    </location>
</feature>
<proteinExistence type="predicted"/>
<keyword evidence="3" id="KW-1185">Reference proteome</keyword>
<feature type="compositionally biased region" description="Polar residues" evidence="1">
    <location>
        <begin position="1192"/>
        <end position="1209"/>
    </location>
</feature>
<evidence type="ECO:0000256" key="1">
    <source>
        <dbReference type="SAM" id="MobiDB-lite"/>
    </source>
</evidence>
<sequence length="1920" mass="218573">MKMNVRGGRNLFGKAAKQEIQKRKFREVPYEYPTHEVLETNTKSAPLQKIRRFEEFDDTGSRSGLVTYPTVHISKNYEKYHHQTGKTGDGKTTSANRRGRSDSVEKSRSVASVSFKIKSTDTSVKLQNKTESFEILKSAYEDDDDDITESLDNYKVDNSSRNPHGDNSSLFKVPNAPPHSDPNVEKLKNLDPDTYDKISELLAQKELIEKQLKSIAEQGGGDLPPEARQETKIYDAPRSKHKDHHGRADWETNVREEEEHYERIVKGREKTRSTGGTTRSHSDQYRPDREAERYYDQQRSETSYPGADKHRIDAIQQRSETSYPGVDRDRIDPIQGRSQTSYPGVDRHRIDPIQGRSETSYPSVDRHRNDAIQGRSQTSYPGVDRHRIDPIQGRSETSYPSVDRHRNDAIQGRTTSGIDSHGLNQGYSSGYSHEFSSSRENKDLLTLEREYQAFSETVGVYESSFSASSKQSVLNKSSEPNYHSGSSSTNNKQNLQPGYQYNAAVSTSKGLLPTPSSFEGQSRYHTPVSSGQIVMPTKETRQALLPTPASRVDSIQSDLSLQTPNEKSNSLTLKPNVIEKPFEAIKKTLNLLNIKLSESNKTETQESVHPLGDNQFSGQIDSAALDDITQSMLSAKKQLESLGNPGYDQSQTVHRNPEKYERVMPPKLRNVGQKETDDYDFCEYDSWRGSGHAKYVEKDPHKERDHLERLDSDIYYRKDSSIDHQHFASSRKYDPHSHDPYLLEPLKRSQDYDPNSRVPYKPERSERLQDYDLQHRQQNSYSNNNFEGDLGFESRKQDFDNLNLNSRKQSFPPAETKPNQPPSLMSLHVTPSKNIGKSLKQPLTELQAPAMAEDQQWKDPEYRQTDDFDSDYYNPYLDEDQEDESVQDLQQKTNEYIDNSGRKFRNRPSRFSQIDYQHQDKDYSLEGIPSEPLSIPPDRNEHMHFDDSQQKHEMGRGLIEFGERTAASASASSGQYPDKMRKDNRDRKRKSRFEPSGEDYRYSNQQNQSAGYRSNSELGHEEAYVPGYGKNVDAEQKWSSQTNNDFPPVSDSSLLLNARGSLNETLEKEANAFQSESSYGDFNISRSNHPPLLDFSGAAFGTNIEHSLAMDQPGFGPHSTMSKQPGHQPPMRGLLDSDKSNFPINQNRAQSISRPFTSKFQNKNQQNVKPFPPNDRELHSSKPTPRPSPSRENITSDTHNSRFNTSTEITKQKTSDLSASNATVIKPNETGASGRPNNKGNGQETLNRGKRPASTQGSDESSAKQKKSGCVNCGSLDHIKCPKARKIQTEGTPKYGEQHGLPNYARPGQQKDGSTQDKSEAGKINAAPANEDKAQEKNVQRYPEESRQCVDNLRSYLQNYKQNRSFLEPVSALTSASKAYSVNLTYKDVIVKTEGEPDKFSGALFVNQSIFLGRGISDNKDAMKGIVYNTAVENLLKMTTLEILSQKDYGFPVSENGNKQLKKVDLMDKGKQDLATKDRQHLATKSEQDLATISKSDLASRDKSNVATRDKSDLATKSKHDLATRDIPNLATKSRHDSATRDRPDLSRRGKPDLTRRDKHDFASQRRPRFAGRWKPDFTRRDKPDQPRRDEKQDLAASKLNLETRDKPDLISKASTPGLSDFEFEEILRKERENKTISLRDMIAGLKAREKYREDNNMNPSLEKVLSNPKVESNAKDIEGIKCISETRNVNDFIVVQHENINRYKKEQSFDILRHSATQCGMLLQWWQKCVYTKHPCIYKCSIWLERQFLGEGYSTSYDDCRTLAANSVLSQLYLTRPVISVKKFKTPACKKTIQYKDIAEKVKILMMATGEEIPHQRPVINDWIIQICKEHITAYKDSDIVEMLKLTPGYTEEEVSLIQSFSAAMGLCCYWKQGKSIFIYKVINPKELLKKLKKSGNMEKDYRLLKKKEKLKIIQTFKK</sequence>
<comment type="caution">
    <text evidence="2">The sequence shown here is derived from an EMBL/GenBank/DDBJ whole genome shotgun (WGS) entry which is preliminary data.</text>
</comment>
<feature type="region of interest" description="Disordered" evidence="1">
    <location>
        <begin position="1108"/>
        <end position="1269"/>
    </location>
</feature>
<feature type="compositionally biased region" description="Polar residues" evidence="1">
    <location>
        <begin position="1235"/>
        <end position="1246"/>
    </location>
</feature>
<feature type="region of interest" description="Disordered" evidence="1">
    <location>
        <begin position="1284"/>
        <end position="1346"/>
    </location>
</feature>
<feature type="compositionally biased region" description="Basic and acidic residues" evidence="1">
    <location>
        <begin position="280"/>
        <end position="299"/>
    </location>
</feature>
<organism evidence="2 3">
    <name type="scientific">Tegillarca granosa</name>
    <name type="common">Malaysian cockle</name>
    <name type="synonym">Anadara granosa</name>
    <dbReference type="NCBI Taxonomy" id="220873"/>
    <lineage>
        <taxon>Eukaryota</taxon>
        <taxon>Metazoa</taxon>
        <taxon>Spiralia</taxon>
        <taxon>Lophotrochozoa</taxon>
        <taxon>Mollusca</taxon>
        <taxon>Bivalvia</taxon>
        <taxon>Autobranchia</taxon>
        <taxon>Pteriomorphia</taxon>
        <taxon>Arcoida</taxon>
        <taxon>Arcoidea</taxon>
        <taxon>Arcidae</taxon>
        <taxon>Tegillarca</taxon>
    </lineage>
</organism>
<feature type="region of interest" description="Disordered" evidence="1">
    <location>
        <begin position="475"/>
        <end position="496"/>
    </location>
</feature>
<feature type="compositionally biased region" description="Polar residues" evidence="1">
    <location>
        <begin position="1140"/>
        <end position="1168"/>
    </location>
</feature>
<feature type="region of interest" description="Disordered" evidence="1">
    <location>
        <begin position="1477"/>
        <end position="1615"/>
    </location>
</feature>
<evidence type="ECO:0000313" key="3">
    <source>
        <dbReference type="Proteomes" id="UP001217089"/>
    </source>
</evidence>
<reference evidence="2 3" key="1">
    <citation type="submission" date="2022-12" db="EMBL/GenBank/DDBJ databases">
        <title>Chromosome-level genome of Tegillarca granosa.</title>
        <authorList>
            <person name="Kim J."/>
        </authorList>
    </citation>
    <scope>NUCLEOTIDE SEQUENCE [LARGE SCALE GENOMIC DNA]</scope>
    <source>
        <strain evidence="2">Teg-2019</strain>
        <tissue evidence="2">Adductor muscle</tissue>
    </source>
</reference>
<accession>A0ABQ9EQ73</accession>
<dbReference type="Proteomes" id="UP001217089">
    <property type="component" value="Unassembled WGS sequence"/>
</dbReference>
<feature type="compositionally biased region" description="Basic and acidic residues" evidence="1">
    <location>
        <begin position="726"/>
        <end position="751"/>
    </location>
</feature>
<gene>
    <name evidence="2" type="ORF">KUTeg_015452</name>
</gene>